<protein>
    <submittedName>
        <fullName evidence="1">Uncharacterized protein</fullName>
    </submittedName>
</protein>
<evidence type="ECO:0000313" key="1">
    <source>
        <dbReference type="EMBL" id="KAH3836870.1"/>
    </source>
</evidence>
<comment type="caution">
    <text evidence="1">The sequence shown here is derived from an EMBL/GenBank/DDBJ whole genome shotgun (WGS) entry which is preliminary data.</text>
</comment>
<name>A0A9D4KBQ4_DREPO</name>
<dbReference type="Proteomes" id="UP000828390">
    <property type="component" value="Unassembled WGS sequence"/>
</dbReference>
<dbReference type="EMBL" id="JAIWYP010000004">
    <property type="protein sequence ID" value="KAH3836870.1"/>
    <property type="molecule type" value="Genomic_DNA"/>
</dbReference>
<reference evidence="1" key="1">
    <citation type="journal article" date="2019" name="bioRxiv">
        <title>The Genome of the Zebra Mussel, Dreissena polymorpha: A Resource for Invasive Species Research.</title>
        <authorList>
            <person name="McCartney M.A."/>
            <person name="Auch B."/>
            <person name="Kono T."/>
            <person name="Mallez S."/>
            <person name="Zhang Y."/>
            <person name="Obille A."/>
            <person name="Becker A."/>
            <person name="Abrahante J.E."/>
            <person name="Garbe J."/>
            <person name="Badalamenti J.P."/>
            <person name="Herman A."/>
            <person name="Mangelson H."/>
            <person name="Liachko I."/>
            <person name="Sullivan S."/>
            <person name="Sone E.D."/>
            <person name="Koren S."/>
            <person name="Silverstein K.A.T."/>
            <person name="Beckman K.B."/>
            <person name="Gohl D.M."/>
        </authorList>
    </citation>
    <scope>NUCLEOTIDE SEQUENCE</scope>
    <source>
        <strain evidence="1">Duluth1</strain>
        <tissue evidence="1">Whole animal</tissue>
    </source>
</reference>
<sequence>MEGKTCQHNMGSTNADIIAMIGKIDLKQNDMDSRLKTLEGLEKKIDNFDKDLKKLWAHMDTVTKDTRDKSGQGGK</sequence>
<reference evidence="1" key="2">
    <citation type="submission" date="2020-11" db="EMBL/GenBank/DDBJ databases">
        <authorList>
            <person name="McCartney M.A."/>
            <person name="Auch B."/>
            <person name="Kono T."/>
            <person name="Mallez S."/>
            <person name="Becker A."/>
            <person name="Gohl D.M."/>
            <person name="Silverstein K.A.T."/>
            <person name="Koren S."/>
            <person name="Bechman K.B."/>
            <person name="Herman A."/>
            <person name="Abrahante J.E."/>
            <person name="Garbe J."/>
        </authorList>
    </citation>
    <scope>NUCLEOTIDE SEQUENCE</scope>
    <source>
        <strain evidence="1">Duluth1</strain>
        <tissue evidence="1">Whole animal</tissue>
    </source>
</reference>
<dbReference type="AlphaFoldDB" id="A0A9D4KBQ4"/>
<evidence type="ECO:0000313" key="2">
    <source>
        <dbReference type="Proteomes" id="UP000828390"/>
    </source>
</evidence>
<organism evidence="1 2">
    <name type="scientific">Dreissena polymorpha</name>
    <name type="common">Zebra mussel</name>
    <name type="synonym">Mytilus polymorpha</name>
    <dbReference type="NCBI Taxonomy" id="45954"/>
    <lineage>
        <taxon>Eukaryota</taxon>
        <taxon>Metazoa</taxon>
        <taxon>Spiralia</taxon>
        <taxon>Lophotrochozoa</taxon>
        <taxon>Mollusca</taxon>
        <taxon>Bivalvia</taxon>
        <taxon>Autobranchia</taxon>
        <taxon>Heteroconchia</taxon>
        <taxon>Euheterodonta</taxon>
        <taxon>Imparidentia</taxon>
        <taxon>Neoheterodontei</taxon>
        <taxon>Myida</taxon>
        <taxon>Dreissenoidea</taxon>
        <taxon>Dreissenidae</taxon>
        <taxon>Dreissena</taxon>
    </lineage>
</organism>
<proteinExistence type="predicted"/>
<keyword evidence="2" id="KW-1185">Reference proteome</keyword>
<accession>A0A9D4KBQ4</accession>
<gene>
    <name evidence="1" type="ORF">DPMN_110246</name>
</gene>